<evidence type="ECO:0000256" key="1">
    <source>
        <dbReference type="SAM" id="MobiDB-lite"/>
    </source>
</evidence>
<gene>
    <name evidence="2" type="ORF">B296_00019721</name>
</gene>
<dbReference type="EMBL" id="AMZH03003809">
    <property type="protein sequence ID" value="RRT71085.1"/>
    <property type="molecule type" value="Genomic_DNA"/>
</dbReference>
<dbReference type="AlphaFoldDB" id="A0A427A4B2"/>
<feature type="region of interest" description="Disordered" evidence="1">
    <location>
        <begin position="1"/>
        <end position="51"/>
    </location>
</feature>
<feature type="compositionally biased region" description="Basic and acidic residues" evidence="1">
    <location>
        <begin position="8"/>
        <end position="27"/>
    </location>
</feature>
<comment type="caution">
    <text evidence="2">The sequence shown here is derived from an EMBL/GenBank/DDBJ whole genome shotgun (WGS) entry which is preliminary data.</text>
</comment>
<evidence type="ECO:0000313" key="3">
    <source>
        <dbReference type="Proteomes" id="UP000287651"/>
    </source>
</evidence>
<dbReference type="Proteomes" id="UP000287651">
    <property type="component" value="Unassembled WGS sequence"/>
</dbReference>
<protein>
    <submittedName>
        <fullName evidence="2">Uncharacterized protein</fullName>
    </submittedName>
</protein>
<evidence type="ECO:0000313" key="2">
    <source>
        <dbReference type="EMBL" id="RRT71085.1"/>
    </source>
</evidence>
<sequence>METVATDKSGEAEVGEVRGRGERELNHHVVGATSGSAGEKRSRKRLVDTDPPEVGPEAFELVVNVGEVACVRRPARQQRLGAVAGGRFHDDVFSCH</sequence>
<name>A0A427A4B2_ENSVE</name>
<reference evidence="2 3" key="1">
    <citation type="journal article" date="2014" name="Agronomy (Basel)">
        <title>A Draft Genome Sequence for Ensete ventricosum, the Drought-Tolerant Tree Against Hunger.</title>
        <authorList>
            <person name="Harrison J."/>
            <person name="Moore K.A."/>
            <person name="Paszkiewicz K."/>
            <person name="Jones T."/>
            <person name="Grant M."/>
            <person name="Ambacheew D."/>
            <person name="Muzemil S."/>
            <person name="Studholme D.J."/>
        </authorList>
    </citation>
    <scope>NUCLEOTIDE SEQUENCE [LARGE SCALE GENOMIC DNA]</scope>
</reference>
<organism evidence="2 3">
    <name type="scientific">Ensete ventricosum</name>
    <name type="common">Abyssinian banana</name>
    <name type="synonym">Musa ensete</name>
    <dbReference type="NCBI Taxonomy" id="4639"/>
    <lineage>
        <taxon>Eukaryota</taxon>
        <taxon>Viridiplantae</taxon>
        <taxon>Streptophyta</taxon>
        <taxon>Embryophyta</taxon>
        <taxon>Tracheophyta</taxon>
        <taxon>Spermatophyta</taxon>
        <taxon>Magnoliopsida</taxon>
        <taxon>Liliopsida</taxon>
        <taxon>Zingiberales</taxon>
        <taxon>Musaceae</taxon>
        <taxon>Ensete</taxon>
    </lineage>
</organism>
<accession>A0A427A4B2</accession>
<proteinExistence type="predicted"/>